<dbReference type="Gene3D" id="3.40.1440.10">
    <property type="entry name" value="GIY-YIG endonuclease"/>
    <property type="match status" value="1"/>
</dbReference>
<protein>
    <recommendedName>
        <fullName evidence="1">GIY-YIG domain-containing protein</fullName>
    </recommendedName>
</protein>
<dbReference type="eggNOG" id="COG2827">
    <property type="taxonomic scope" value="Bacteria"/>
</dbReference>
<sequence length="94" mass="10732">MTCYLLHFLPTPIGSEKHSAQHYLGYTSKSIKKRLNQHLNGQGAKITAAAIKQGKTLKLVRTWPKGTRALERQLKRHKRHAKFCPICSIKKVKL</sequence>
<keyword evidence="3" id="KW-1185">Reference proteome</keyword>
<dbReference type="InterPro" id="IPR035901">
    <property type="entry name" value="GIY-YIG_endonuc_sf"/>
</dbReference>
<name>E0UAG9_GLOV7</name>
<reference evidence="2" key="1">
    <citation type="submission" date="2010-09" db="EMBL/GenBank/DDBJ databases">
        <title>Complete sequence of Chromosome of Cyanothece sp. PCC 7822.</title>
        <authorList>
            <consortium name="US DOE Joint Genome Institute"/>
            <person name="Lucas S."/>
            <person name="Copeland A."/>
            <person name="Lapidus A."/>
            <person name="Cheng J.-F."/>
            <person name="Bruce D."/>
            <person name="Goodwin L."/>
            <person name="Pitluck S."/>
            <person name="Saunders E."/>
            <person name="Brettin T."/>
            <person name="Detter J.C."/>
            <person name="Han C."/>
            <person name="Land M."/>
            <person name="Hauser L."/>
            <person name="Chang Y.-J."/>
            <person name="Jeffries C."/>
            <person name="Kyrpides N."/>
            <person name="Ivanova N."/>
            <person name="Mikhailova N."/>
            <person name="Pakrasi H."/>
            <person name="Sherman L."/>
            <person name="Woyke T."/>
        </authorList>
    </citation>
    <scope>NUCLEOTIDE SEQUENCE</scope>
    <source>
        <strain evidence="2">PCC 7822</strain>
    </source>
</reference>
<organism evidence="2 3">
    <name type="scientific">Gloeothece verrucosa (strain PCC 7822)</name>
    <name type="common">Cyanothece sp. (strain PCC 7822)</name>
    <dbReference type="NCBI Taxonomy" id="497965"/>
    <lineage>
        <taxon>Bacteria</taxon>
        <taxon>Bacillati</taxon>
        <taxon>Cyanobacteriota</taxon>
        <taxon>Cyanophyceae</taxon>
        <taxon>Oscillatoriophycideae</taxon>
        <taxon>Chroococcales</taxon>
        <taxon>Aphanothecaceae</taxon>
        <taxon>Gloeothece</taxon>
        <taxon>Gloeothece verrucosa</taxon>
    </lineage>
</organism>
<dbReference type="InterPro" id="IPR000305">
    <property type="entry name" value="GIY-YIG_endonuc"/>
</dbReference>
<dbReference type="Proteomes" id="UP000008206">
    <property type="component" value="Chromosome"/>
</dbReference>
<evidence type="ECO:0000313" key="3">
    <source>
        <dbReference type="Proteomes" id="UP000008206"/>
    </source>
</evidence>
<gene>
    <name evidence="2" type="ordered locus">Cyan7822_0674</name>
</gene>
<dbReference type="OrthoDB" id="7159537at2"/>
<dbReference type="STRING" id="497965.Cyan7822_0674"/>
<dbReference type="EMBL" id="CP002198">
    <property type="protein sequence ID" value="ADN12710.1"/>
    <property type="molecule type" value="Genomic_DNA"/>
</dbReference>
<feature type="domain" description="GIY-YIG" evidence="1">
    <location>
        <begin position="17"/>
        <end position="80"/>
    </location>
</feature>
<accession>E0UAG9</accession>
<dbReference type="RefSeq" id="WP_013320820.1">
    <property type="nucleotide sequence ID" value="NC_014501.1"/>
</dbReference>
<evidence type="ECO:0000313" key="2">
    <source>
        <dbReference type="EMBL" id="ADN12710.1"/>
    </source>
</evidence>
<proteinExistence type="predicted"/>
<dbReference type="AlphaFoldDB" id="E0UAG9"/>
<dbReference type="KEGG" id="cyj:Cyan7822_0674"/>
<dbReference type="Pfam" id="PF01541">
    <property type="entry name" value="GIY-YIG"/>
    <property type="match status" value="1"/>
</dbReference>
<evidence type="ECO:0000259" key="1">
    <source>
        <dbReference type="Pfam" id="PF01541"/>
    </source>
</evidence>
<dbReference type="HOGENOM" id="CLU_185094_0_0_3"/>